<dbReference type="EMBL" id="WELC01000007">
    <property type="protein sequence ID" value="KAB7631231.1"/>
    <property type="molecule type" value="Genomic_DNA"/>
</dbReference>
<accession>A0A498CUV5</accession>
<dbReference type="RefSeq" id="WP_147433887.1">
    <property type="nucleotide sequence ID" value="NZ_RCDC01000004.1"/>
</dbReference>
<evidence type="ECO:0000313" key="5">
    <source>
        <dbReference type="Proteomes" id="UP000449004"/>
    </source>
</evidence>
<evidence type="ECO:0000256" key="1">
    <source>
        <dbReference type="SAM" id="SignalP"/>
    </source>
</evidence>
<evidence type="ECO:0000313" key="2">
    <source>
        <dbReference type="EMBL" id="KAB7631231.1"/>
    </source>
</evidence>
<reference evidence="3 4" key="1">
    <citation type="submission" date="2018-10" db="EMBL/GenBank/DDBJ databases">
        <title>Comparative analysis of microorganisms from saline springs in Andes Mountain Range, Colombia.</title>
        <authorList>
            <person name="Rubin E."/>
        </authorList>
    </citation>
    <scope>NUCLEOTIDE SEQUENCE [LARGE SCALE GENOMIC DNA]</scope>
    <source>
        <strain evidence="3 4">USBA GBX 843</strain>
    </source>
</reference>
<protein>
    <recommendedName>
        <fullName evidence="6">FecR protein domain-containing protein</fullName>
    </recommendedName>
</protein>
<feature type="signal peptide" evidence="1">
    <location>
        <begin position="1"/>
        <end position="23"/>
    </location>
</feature>
<name>A0A498CUV5_9GAMM</name>
<comment type="caution">
    <text evidence="3">The sequence shown here is derived from an EMBL/GenBank/DDBJ whole genome shotgun (WGS) entry which is preliminary data.</text>
</comment>
<sequence length="195" mass="21424">MKRILCGWLIALCGVLLASTTWAAVPFIEVPADGWGPGPEARKRYSTGMYDWARRVKVDRTALASDRIQVDLFDEVLVIERTSLIATEPEDVRLYVAEGSTHVVQRSSTSRRLWTGTIIGVRGPGGIPSTVDITELGNGDFMSSFSRGHVLYQLFGDLLLRIDLRRVPNEAPTVRDPYPVDPFILDTAGQPPGGA</sequence>
<reference evidence="2 5" key="2">
    <citation type="submission" date="2019-10" db="EMBL/GenBank/DDBJ databases">
        <title>Halotolerant bacteria associated to Saharan-endemic halophytes Stipa tenacissima L. and Atriplex halimus L mitigate salt stress and promote growth of tomato plants.</title>
        <authorList>
            <person name="Dif G."/>
        </authorList>
    </citation>
    <scope>NUCLEOTIDE SEQUENCE [LARGE SCALE GENOMIC DNA]</scope>
    <source>
        <strain evidence="2 5">IS26</strain>
    </source>
</reference>
<dbReference type="Proteomes" id="UP000449004">
    <property type="component" value="Unassembled WGS sequence"/>
</dbReference>
<proteinExistence type="predicted"/>
<keyword evidence="1" id="KW-0732">Signal</keyword>
<gene>
    <name evidence="3" type="ORF">BCL79_2209</name>
    <name evidence="2" type="ORF">F9K92_07525</name>
</gene>
<evidence type="ECO:0000313" key="3">
    <source>
        <dbReference type="EMBL" id="RLK57795.1"/>
    </source>
</evidence>
<dbReference type="EMBL" id="RCDC01000004">
    <property type="protein sequence ID" value="RLK57795.1"/>
    <property type="molecule type" value="Genomic_DNA"/>
</dbReference>
<organism evidence="3 4">
    <name type="scientific">Stenotrophomonas rhizophila</name>
    <dbReference type="NCBI Taxonomy" id="216778"/>
    <lineage>
        <taxon>Bacteria</taxon>
        <taxon>Pseudomonadati</taxon>
        <taxon>Pseudomonadota</taxon>
        <taxon>Gammaproteobacteria</taxon>
        <taxon>Lysobacterales</taxon>
        <taxon>Lysobacteraceae</taxon>
        <taxon>Stenotrophomonas</taxon>
    </lineage>
</organism>
<feature type="chain" id="PRO_5036117559" description="FecR protein domain-containing protein" evidence="1">
    <location>
        <begin position="24"/>
        <end position="195"/>
    </location>
</feature>
<evidence type="ECO:0008006" key="6">
    <source>
        <dbReference type="Google" id="ProtNLM"/>
    </source>
</evidence>
<dbReference type="Proteomes" id="UP000274786">
    <property type="component" value="Unassembled WGS sequence"/>
</dbReference>
<dbReference type="AlphaFoldDB" id="A0A498CUV5"/>
<evidence type="ECO:0000313" key="4">
    <source>
        <dbReference type="Proteomes" id="UP000274786"/>
    </source>
</evidence>